<reference evidence="1" key="1">
    <citation type="submission" date="2023-04" db="EMBL/GenBank/DDBJ databases">
        <title>Draft Genome sequencing of Naganishia species isolated from polar environments using Oxford Nanopore Technology.</title>
        <authorList>
            <person name="Leo P."/>
            <person name="Venkateswaran K."/>
        </authorList>
    </citation>
    <scope>NUCLEOTIDE SEQUENCE</scope>
    <source>
        <strain evidence="1">DBVPG 5303</strain>
    </source>
</reference>
<dbReference type="Proteomes" id="UP001234202">
    <property type="component" value="Unassembled WGS sequence"/>
</dbReference>
<gene>
    <name evidence="1" type="ORF">QFC24_003053</name>
</gene>
<dbReference type="EMBL" id="JASBWV010000009">
    <property type="protein sequence ID" value="KAJ9124686.1"/>
    <property type="molecule type" value="Genomic_DNA"/>
</dbReference>
<evidence type="ECO:0000313" key="2">
    <source>
        <dbReference type="Proteomes" id="UP001234202"/>
    </source>
</evidence>
<comment type="caution">
    <text evidence="1">The sequence shown here is derived from an EMBL/GenBank/DDBJ whole genome shotgun (WGS) entry which is preliminary data.</text>
</comment>
<keyword evidence="2" id="KW-1185">Reference proteome</keyword>
<organism evidence="1 2">
    <name type="scientific">Naganishia onofrii</name>
    <dbReference type="NCBI Taxonomy" id="1851511"/>
    <lineage>
        <taxon>Eukaryota</taxon>
        <taxon>Fungi</taxon>
        <taxon>Dikarya</taxon>
        <taxon>Basidiomycota</taxon>
        <taxon>Agaricomycotina</taxon>
        <taxon>Tremellomycetes</taxon>
        <taxon>Filobasidiales</taxon>
        <taxon>Filobasidiaceae</taxon>
        <taxon>Naganishia</taxon>
    </lineage>
</organism>
<protein>
    <submittedName>
        <fullName evidence="1">Uncharacterized protein</fullName>
    </submittedName>
</protein>
<accession>A0ACC2XM28</accession>
<proteinExistence type="predicted"/>
<sequence length="727" mass="78281">MSIQQTLSSGRPGRSNSISSLRSNSERHLRFSLARMASHEAAEVPDTHNEEPEPEDVDETMAAPSERSSSSHPPRQSVTLQSRKAQTTETKTKHVEQEVEDAVEEAIEASTGQILGSRASFDTSSPQTPNGEEADQESSNGHGAQGADRDLEAQDGQAGGPGKRGKKKEVELQDQTNLLPVKQIIIVFAGLSAALFCSLLDQTIVSTALPELGRVFQRADIVSWVGTAYLLTSTAFQPIYSRLSDIFGRKVVLLLSLAIFWIGSLACALARSMIQLIVFRALAGVGGGGILTMVMVCVSDVVSLKDRGKYQGILGGVVALSNSLGPVLGGVFVDKASWRWCFWINLPMIAIGMFVCVFALPLKAVKGDIRSKLKKIDYGGSALTLAWAVLILLPLSWGGTQYAWGSAAVIAPLIIGIALLVFFMFYEWKVAVLPLIPMRIFRDVTVAGAMVATILSGMVFYVNLYYLPQYFQVVWGASAIRSGVLLLPLILVQTVTSFTSGMIVSKTGDYRINIYLGFAIWTIGQGLLSTIGRNTSLGKLVGYQILSGVGAGQTFQTTLVAIQAAVSRSEMAVATGARNFIRMLGGTIALAVCSTILNNSVKSSMNNIHAGADVIGRILADPTQIADMGLSPAIQDAALNAYTDGIRNIYYFMTPCAGVAFFVSVFFIKAHDLRRDDEKALKEAGKQWAEKHSKKGKHEKKHSVQGSDGEQPVHNSNALPESREKTA</sequence>
<evidence type="ECO:0000313" key="1">
    <source>
        <dbReference type="EMBL" id="KAJ9124686.1"/>
    </source>
</evidence>
<name>A0ACC2XM28_9TREE</name>